<protein>
    <submittedName>
        <fullName evidence="2">Uncharacterized protein</fullName>
    </submittedName>
</protein>
<comment type="caution">
    <text evidence="2">The sequence shown here is derived from an EMBL/GenBank/DDBJ whole genome shotgun (WGS) entry which is preliminary data.</text>
</comment>
<evidence type="ECO:0000256" key="1">
    <source>
        <dbReference type="SAM" id="MobiDB-lite"/>
    </source>
</evidence>
<reference evidence="2 3" key="1">
    <citation type="submission" date="2020-08" db="EMBL/GenBank/DDBJ databases">
        <title>Genomic Encyclopedia of Archaeal and Bacterial Type Strains, Phase II (KMG-II): from individual species to whole genera.</title>
        <authorList>
            <person name="Goeker M."/>
        </authorList>
    </citation>
    <scope>NUCLEOTIDE SEQUENCE [LARGE SCALE GENOMIC DNA]</scope>
    <source>
        <strain evidence="2 3">DSM 43850</strain>
    </source>
</reference>
<keyword evidence="3" id="KW-1185">Reference proteome</keyword>
<evidence type="ECO:0000313" key="3">
    <source>
        <dbReference type="Proteomes" id="UP000517916"/>
    </source>
</evidence>
<sequence length="34" mass="3992">MLRWTDIEIEVASMSKNRSQHPEPQVVVEHFTPV</sequence>
<feature type="region of interest" description="Disordered" evidence="1">
    <location>
        <begin position="15"/>
        <end position="34"/>
    </location>
</feature>
<proteinExistence type="predicted"/>
<evidence type="ECO:0000313" key="2">
    <source>
        <dbReference type="EMBL" id="MBA8923301.1"/>
    </source>
</evidence>
<name>A0ABR6B975_9PSEU</name>
<gene>
    <name evidence="2" type="ORF">BC739_000498</name>
</gene>
<dbReference type="Proteomes" id="UP000517916">
    <property type="component" value="Unassembled WGS sequence"/>
</dbReference>
<accession>A0ABR6B975</accession>
<dbReference type="EMBL" id="JACJID010000001">
    <property type="protein sequence ID" value="MBA8923301.1"/>
    <property type="molecule type" value="Genomic_DNA"/>
</dbReference>
<organism evidence="2 3">
    <name type="scientific">Kutzneria viridogrisea</name>
    <dbReference type="NCBI Taxonomy" id="47990"/>
    <lineage>
        <taxon>Bacteria</taxon>
        <taxon>Bacillati</taxon>
        <taxon>Actinomycetota</taxon>
        <taxon>Actinomycetes</taxon>
        <taxon>Pseudonocardiales</taxon>
        <taxon>Pseudonocardiaceae</taxon>
        <taxon>Kutzneria</taxon>
    </lineage>
</organism>